<proteinExistence type="predicted"/>
<protein>
    <recommendedName>
        <fullName evidence="1">Oxidoreductase molybdopterin-binding domain-containing protein</fullName>
    </recommendedName>
</protein>
<name>A0AAU9EGZ6_9BACT</name>
<dbReference type="SUPFAM" id="SSF56524">
    <property type="entry name" value="Oxidoreductase molybdopterin-binding domain"/>
    <property type="match status" value="1"/>
</dbReference>
<accession>A0AAU9EGZ6</accession>
<evidence type="ECO:0000313" key="2">
    <source>
        <dbReference type="EMBL" id="BEQ15275.1"/>
    </source>
</evidence>
<evidence type="ECO:0000259" key="1">
    <source>
        <dbReference type="Pfam" id="PF00174"/>
    </source>
</evidence>
<dbReference type="InterPro" id="IPR000572">
    <property type="entry name" value="OxRdtase_Mopterin-bd_dom"/>
</dbReference>
<dbReference type="Proteomes" id="UP001366166">
    <property type="component" value="Chromosome"/>
</dbReference>
<feature type="domain" description="Oxidoreductase molybdopterin-binding" evidence="1">
    <location>
        <begin position="15"/>
        <end position="161"/>
    </location>
</feature>
<dbReference type="KEGG" id="dmp:FAK_23410"/>
<dbReference type="Gene3D" id="3.90.420.10">
    <property type="entry name" value="Oxidoreductase, molybdopterin-binding domain"/>
    <property type="match status" value="1"/>
</dbReference>
<dbReference type="PANTHER" id="PTHR43032">
    <property type="entry name" value="PROTEIN-METHIONINE-SULFOXIDE REDUCTASE"/>
    <property type="match status" value="1"/>
</dbReference>
<dbReference type="EMBL" id="AP028679">
    <property type="protein sequence ID" value="BEQ15275.1"/>
    <property type="molecule type" value="Genomic_DNA"/>
</dbReference>
<dbReference type="Pfam" id="PF00174">
    <property type="entry name" value="Oxidored_molyb"/>
    <property type="match status" value="1"/>
</dbReference>
<dbReference type="RefSeq" id="WP_338599467.1">
    <property type="nucleotide sequence ID" value="NZ_AP028679.1"/>
</dbReference>
<evidence type="ECO:0000313" key="3">
    <source>
        <dbReference type="Proteomes" id="UP001366166"/>
    </source>
</evidence>
<sequence>MSYLTSHRMPVFRAGGWPTIGPEQWRLKVDGLVDREREYDLSAIRALPQSEVDARLTSVSGFSLRARWQGVLWRDFVAQLELLPGASHATFTSQGGGYTTTVSLKDLDHPRVMLVLGVEDEPLEKDYGGPLRMLVPHLWGYKSAKWLESITLGERMLGGFWEDRGYTREGTIEPGVTLDLNTGERRAIRGGEVTEF</sequence>
<dbReference type="InterPro" id="IPR036374">
    <property type="entry name" value="OxRdtase_Mopterin-bd_sf"/>
</dbReference>
<organism evidence="2 3">
    <name type="scientific">Desulfoferula mesophila</name>
    <dbReference type="NCBI Taxonomy" id="3058419"/>
    <lineage>
        <taxon>Bacteria</taxon>
        <taxon>Pseudomonadati</taxon>
        <taxon>Thermodesulfobacteriota</taxon>
        <taxon>Desulfarculia</taxon>
        <taxon>Desulfarculales</taxon>
        <taxon>Desulfarculaceae</taxon>
        <taxon>Desulfoferula</taxon>
    </lineage>
</organism>
<dbReference type="AlphaFoldDB" id="A0AAU9EGZ6"/>
<reference evidence="3" key="1">
    <citation type="journal article" date="2023" name="Arch. Microbiol.">
        <title>Desulfoferula mesophilus gen. nov. sp. nov., a mesophilic sulfate-reducing bacterium isolated from a brackish lake sediment.</title>
        <authorList>
            <person name="Watanabe T."/>
            <person name="Yabe T."/>
            <person name="Tsuji J.M."/>
            <person name="Fukui M."/>
        </authorList>
    </citation>
    <scope>NUCLEOTIDE SEQUENCE [LARGE SCALE GENOMIC DNA]</scope>
    <source>
        <strain evidence="3">12FAK</strain>
    </source>
</reference>
<keyword evidence="3" id="KW-1185">Reference proteome</keyword>
<gene>
    <name evidence="2" type="ORF">FAK_23410</name>
</gene>